<organism evidence="2 3">
    <name type="scientific">Litoreibacter janthinus</name>
    <dbReference type="NCBI Taxonomy" id="670154"/>
    <lineage>
        <taxon>Bacteria</taxon>
        <taxon>Pseudomonadati</taxon>
        <taxon>Pseudomonadota</taxon>
        <taxon>Alphaproteobacteria</taxon>
        <taxon>Rhodobacterales</taxon>
        <taxon>Roseobacteraceae</taxon>
        <taxon>Litoreibacter</taxon>
    </lineage>
</organism>
<name>A0A1I6HLF8_9RHOB</name>
<proteinExistence type="predicted"/>
<keyword evidence="3" id="KW-1185">Reference proteome</keyword>
<reference evidence="3" key="1">
    <citation type="submission" date="2016-10" db="EMBL/GenBank/DDBJ databases">
        <authorList>
            <person name="Varghese N."/>
            <person name="Submissions S."/>
        </authorList>
    </citation>
    <scope>NUCLEOTIDE SEQUENCE [LARGE SCALE GENOMIC DNA]</scope>
    <source>
        <strain evidence="3">DSM 26921</strain>
    </source>
</reference>
<dbReference type="STRING" id="670154.SAMN04488002_3133"/>
<dbReference type="SUPFAM" id="SSF52266">
    <property type="entry name" value="SGNH hydrolase"/>
    <property type="match status" value="1"/>
</dbReference>
<dbReference type="Gene3D" id="3.40.50.1110">
    <property type="entry name" value="SGNH hydrolase"/>
    <property type="match status" value="1"/>
</dbReference>
<sequence>MRTVLAYGDSLTWGSCPEEGGRHAKADRWPTLLADLTGLDVVADGLRGRTTAFDMTVSPADMNGAAMLPSVLHSHAPLDLVIVMLGTNDAYCGVDPGMAARGMARLIEIVRHHPYRTPCEVPQVMVVAPPVIVPSSGITQTMIDASNAYRGLVAQVAKDSEAAYFDSNSVAVSSPLDGFHLDVENTRAIGTALAPLVTRLLA</sequence>
<evidence type="ECO:0000313" key="3">
    <source>
        <dbReference type="Proteomes" id="UP000199658"/>
    </source>
</evidence>
<dbReference type="Proteomes" id="UP000199658">
    <property type="component" value="Unassembled WGS sequence"/>
</dbReference>
<evidence type="ECO:0000259" key="1">
    <source>
        <dbReference type="Pfam" id="PF13472"/>
    </source>
</evidence>
<dbReference type="AlphaFoldDB" id="A0A1I6HLF8"/>
<protein>
    <submittedName>
        <fullName evidence="2">Lysophospholipase L1</fullName>
    </submittedName>
</protein>
<dbReference type="InterPro" id="IPR036514">
    <property type="entry name" value="SGNH_hydro_sf"/>
</dbReference>
<gene>
    <name evidence="2" type="ORF">SAMN04488002_3133</name>
</gene>
<evidence type="ECO:0000313" key="2">
    <source>
        <dbReference type="EMBL" id="SFR55234.1"/>
    </source>
</evidence>
<dbReference type="GO" id="GO:0016788">
    <property type="term" value="F:hydrolase activity, acting on ester bonds"/>
    <property type="evidence" value="ECO:0007669"/>
    <property type="project" value="UniProtKB-ARBA"/>
</dbReference>
<dbReference type="Pfam" id="PF13472">
    <property type="entry name" value="Lipase_GDSL_2"/>
    <property type="match status" value="1"/>
</dbReference>
<dbReference type="EMBL" id="FOYO01000001">
    <property type="protein sequence ID" value="SFR55234.1"/>
    <property type="molecule type" value="Genomic_DNA"/>
</dbReference>
<dbReference type="RefSeq" id="WP_090218645.1">
    <property type="nucleotide sequence ID" value="NZ_FOYO01000001.1"/>
</dbReference>
<dbReference type="InterPro" id="IPR013830">
    <property type="entry name" value="SGNH_hydro"/>
</dbReference>
<dbReference type="OrthoDB" id="164654at2"/>
<feature type="domain" description="SGNH hydrolase-type esterase" evidence="1">
    <location>
        <begin position="6"/>
        <end position="177"/>
    </location>
</feature>
<accession>A0A1I6HLF8</accession>